<feature type="compositionally biased region" description="Basic residues" evidence="1">
    <location>
        <begin position="44"/>
        <end position="56"/>
    </location>
</feature>
<reference evidence="2" key="1">
    <citation type="journal article" date="2023" name="Science">
        <title>Genome structures resolve the early diversification of teleost fishes.</title>
        <authorList>
            <person name="Parey E."/>
            <person name="Louis A."/>
            <person name="Montfort J."/>
            <person name="Bouchez O."/>
            <person name="Roques C."/>
            <person name="Iampietro C."/>
            <person name="Lluch J."/>
            <person name="Castinel A."/>
            <person name="Donnadieu C."/>
            <person name="Desvignes T."/>
            <person name="Floi Bucao C."/>
            <person name="Jouanno E."/>
            <person name="Wen M."/>
            <person name="Mejri S."/>
            <person name="Dirks R."/>
            <person name="Jansen H."/>
            <person name="Henkel C."/>
            <person name="Chen W.J."/>
            <person name="Zahm M."/>
            <person name="Cabau C."/>
            <person name="Klopp C."/>
            <person name="Thompson A.W."/>
            <person name="Robinson-Rechavi M."/>
            <person name="Braasch I."/>
            <person name="Lecointre G."/>
            <person name="Bobe J."/>
            <person name="Postlethwait J.H."/>
            <person name="Berthelot C."/>
            <person name="Roest Crollius H."/>
            <person name="Guiguen Y."/>
        </authorList>
    </citation>
    <scope>NUCLEOTIDE SEQUENCE</scope>
    <source>
        <strain evidence="2">WJC10195</strain>
    </source>
</reference>
<comment type="caution">
    <text evidence="2">The sequence shown here is derived from an EMBL/GenBank/DDBJ whole genome shotgun (WGS) entry which is preliminary data.</text>
</comment>
<evidence type="ECO:0000313" key="2">
    <source>
        <dbReference type="EMBL" id="KAJ8376460.1"/>
    </source>
</evidence>
<feature type="compositionally biased region" description="Low complexity" evidence="1">
    <location>
        <begin position="30"/>
        <end position="43"/>
    </location>
</feature>
<name>A0A9Q1G880_SYNKA</name>
<dbReference type="Proteomes" id="UP001152622">
    <property type="component" value="Chromosome 2"/>
</dbReference>
<evidence type="ECO:0000313" key="3">
    <source>
        <dbReference type="Proteomes" id="UP001152622"/>
    </source>
</evidence>
<feature type="region of interest" description="Disordered" evidence="1">
    <location>
        <begin position="26"/>
        <end position="57"/>
    </location>
</feature>
<proteinExistence type="predicted"/>
<evidence type="ECO:0000256" key="1">
    <source>
        <dbReference type="SAM" id="MobiDB-lite"/>
    </source>
</evidence>
<protein>
    <submittedName>
        <fullName evidence="2">Uncharacterized protein</fullName>
    </submittedName>
</protein>
<accession>A0A9Q1G880</accession>
<sequence length="92" mass="10124">MDEARAVMEELRGRGTGRACHAYSAKALESPRASPNSPASASRAPRRFTRAGRAKKAAPVTPLNWRNVCPYGGENRRLIRLETTPRSITRCS</sequence>
<dbReference type="AlphaFoldDB" id="A0A9Q1G880"/>
<dbReference type="EMBL" id="JAINUF010000002">
    <property type="protein sequence ID" value="KAJ8376460.1"/>
    <property type="molecule type" value="Genomic_DNA"/>
</dbReference>
<keyword evidence="3" id="KW-1185">Reference proteome</keyword>
<gene>
    <name evidence="2" type="ORF">SKAU_G00070400</name>
</gene>
<organism evidence="2 3">
    <name type="scientific">Synaphobranchus kaupii</name>
    <name type="common">Kaup's arrowtooth eel</name>
    <dbReference type="NCBI Taxonomy" id="118154"/>
    <lineage>
        <taxon>Eukaryota</taxon>
        <taxon>Metazoa</taxon>
        <taxon>Chordata</taxon>
        <taxon>Craniata</taxon>
        <taxon>Vertebrata</taxon>
        <taxon>Euteleostomi</taxon>
        <taxon>Actinopterygii</taxon>
        <taxon>Neopterygii</taxon>
        <taxon>Teleostei</taxon>
        <taxon>Anguilliformes</taxon>
        <taxon>Synaphobranchidae</taxon>
        <taxon>Synaphobranchus</taxon>
    </lineage>
</organism>